<feature type="compositionally biased region" description="Polar residues" evidence="1">
    <location>
        <begin position="157"/>
        <end position="167"/>
    </location>
</feature>
<feature type="compositionally biased region" description="Polar residues" evidence="1">
    <location>
        <begin position="93"/>
        <end position="106"/>
    </location>
</feature>
<dbReference type="OrthoDB" id="10070999at2759"/>
<dbReference type="Proteomes" id="UP000037069">
    <property type="component" value="Unassembled WGS sequence"/>
</dbReference>
<evidence type="ECO:0000256" key="1">
    <source>
        <dbReference type="SAM" id="MobiDB-lite"/>
    </source>
</evidence>
<feature type="region of interest" description="Disordered" evidence="1">
    <location>
        <begin position="137"/>
        <end position="183"/>
    </location>
</feature>
<feature type="compositionally biased region" description="Low complexity" evidence="1">
    <location>
        <begin position="173"/>
        <end position="183"/>
    </location>
</feature>
<feature type="compositionally biased region" description="Low complexity" evidence="1">
    <location>
        <begin position="145"/>
        <end position="156"/>
    </location>
</feature>
<evidence type="ECO:0000313" key="3">
    <source>
        <dbReference type="Proteomes" id="UP000037069"/>
    </source>
</evidence>
<protein>
    <submittedName>
        <fullName evidence="2">Uncharacterized protein</fullName>
    </submittedName>
</protein>
<feature type="region of interest" description="Disordered" evidence="1">
    <location>
        <begin position="70"/>
        <end position="120"/>
    </location>
</feature>
<reference evidence="2 3" key="1">
    <citation type="journal article" date="2015" name="Nat. Commun.">
        <title>Lucilia cuprina genome unlocks parasitic fly biology to underpin future interventions.</title>
        <authorList>
            <person name="Anstead C.A."/>
            <person name="Korhonen P.K."/>
            <person name="Young N.D."/>
            <person name="Hall R.S."/>
            <person name="Jex A.R."/>
            <person name="Murali S.C."/>
            <person name="Hughes D.S."/>
            <person name="Lee S.F."/>
            <person name="Perry T."/>
            <person name="Stroehlein A.J."/>
            <person name="Ansell B.R."/>
            <person name="Breugelmans B."/>
            <person name="Hofmann A."/>
            <person name="Qu J."/>
            <person name="Dugan S."/>
            <person name="Lee S.L."/>
            <person name="Chao H."/>
            <person name="Dinh H."/>
            <person name="Han Y."/>
            <person name="Doddapaneni H.V."/>
            <person name="Worley K.C."/>
            <person name="Muzny D.M."/>
            <person name="Ioannidis P."/>
            <person name="Waterhouse R.M."/>
            <person name="Zdobnov E.M."/>
            <person name="James P.J."/>
            <person name="Bagnall N.H."/>
            <person name="Kotze A.C."/>
            <person name="Gibbs R.A."/>
            <person name="Richards S."/>
            <person name="Batterham P."/>
            <person name="Gasser R.B."/>
        </authorList>
    </citation>
    <scope>NUCLEOTIDE SEQUENCE [LARGE SCALE GENOMIC DNA]</scope>
    <source>
        <strain evidence="2 3">LS</strain>
        <tissue evidence="2">Full body</tissue>
    </source>
</reference>
<comment type="caution">
    <text evidence="2">The sequence shown here is derived from an EMBL/GenBank/DDBJ whole genome shotgun (WGS) entry which is preliminary data.</text>
</comment>
<name>A0A0L0BSE2_LUCCU</name>
<dbReference type="AlphaFoldDB" id="A0A0L0BSE2"/>
<gene>
    <name evidence="2" type="ORF">FF38_00668</name>
</gene>
<proteinExistence type="predicted"/>
<dbReference type="EMBL" id="JRES01001542">
    <property type="protein sequence ID" value="KNC22149.1"/>
    <property type="molecule type" value="Genomic_DNA"/>
</dbReference>
<sequence length="234" mass="24269">MSTAITTTNNSTTNTITTTTTTTTASPLISSHMNKISTSTPQKHAPDAAAVSAEALADLSGLADTETSNVFNDDTINTSSLSPHHHHHHSGSGNKLNKSTSASNSPVAKRHINSGSITRIRPQSSYSARVLIFDDSDQELGGSGSNNSNASGSGNNTHDGTTKSSTGLEMLASSPKNDSSISSSQSLLRNLNLTKSSSGGLSGSSISLPARGYGALLRKISYQQHTYSMRSSSN</sequence>
<organism evidence="2 3">
    <name type="scientific">Lucilia cuprina</name>
    <name type="common">Green bottle fly</name>
    <name type="synonym">Australian sheep blowfly</name>
    <dbReference type="NCBI Taxonomy" id="7375"/>
    <lineage>
        <taxon>Eukaryota</taxon>
        <taxon>Metazoa</taxon>
        <taxon>Ecdysozoa</taxon>
        <taxon>Arthropoda</taxon>
        <taxon>Hexapoda</taxon>
        <taxon>Insecta</taxon>
        <taxon>Pterygota</taxon>
        <taxon>Neoptera</taxon>
        <taxon>Endopterygota</taxon>
        <taxon>Diptera</taxon>
        <taxon>Brachycera</taxon>
        <taxon>Muscomorpha</taxon>
        <taxon>Oestroidea</taxon>
        <taxon>Calliphoridae</taxon>
        <taxon>Luciliinae</taxon>
        <taxon>Lucilia</taxon>
    </lineage>
</organism>
<keyword evidence="3" id="KW-1185">Reference proteome</keyword>
<feature type="compositionally biased region" description="Low complexity" evidence="1">
    <location>
        <begin position="1"/>
        <end position="26"/>
    </location>
</feature>
<feature type="region of interest" description="Disordered" evidence="1">
    <location>
        <begin position="1"/>
        <end position="29"/>
    </location>
</feature>
<evidence type="ECO:0000313" key="2">
    <source>
        <dbReference type="EMBL" id="KNC22149.1"/>
    </source>
</evidence>
<feature type="non-terminal residue" evidence="2">
    <location>
        <position position="234"/>
    </location>
</feature>
<accession>A0A0L0BSE2</accession>
<dbReference type="STRING" id="7375.A0A0L0BSE2"/>